<comment type="caution">
    <text evidence="1">The sequence shown here is derived from an EMBL/GenBank/DDBJ whole genome shotgun (WGS) entry which is preliminary data.</text>
</comment>
<dbReference type="InterPro" id="IPR033889">
    <property type="entry name" value="LanC"/>
</dbReference>
<dbReference type="Proteomes" id="UP001500843">
    <property type="component" value="Unassembled WGS sequence"/>
</dbReference>
<sequence length="415" mass="44973">MTNPDTIQTQSITRAAEDLVGEIAQRLTDPARYQHGNGRARRQSLGGGAIGIALLHIERARTGHGDWATVHAWLREAAREPLSAGVNAGLFYGTPALALALHTAADETEFSSSLSRLDRAVATVIRQRLGQARARLRSRLTPPMGEYDLIRGLAGLGAYHLRRHPDDDLTIEVLDYLVRLTDTLPGHEDLPGWWTHTAPTKETAGTARFADGHANLSMSHGSAAVLAVLASALRQGVRVRDHEAAIGRICSWYDTLEQHDETGTWWPSILTPAQVRGHEPPSPRQRASWCYGTLGIARALQLVALATGDEQRLLCAESALLNEVRSEQSLATLTDVGLCHGLAGVLQTAWRASVDAATPDLANEVVRLTRAVVEQTDSLTEQTEFLDGLAGVALALHTVTTGHREAQWDTCLLLN</sequence>
<dbReference type="CDD" id="cd04793">
    <property type="entry name" value="LanC"/>
    <property type="match status" value="1"/>
</dbReference>
<protein>
    <submittedName>
        <fullName evidence="1">Lanthionine synthetase C family protein</fullName>
    </submittedName>
</protein>
<accession>A0ABP8WFW8</accession>
<proteinExistence type="predicted"/>
<organism evidence="1 2">
    <name type="scientific">Promicromonospora umidemergens</name>
    <dbReference type="NCBI Taxonomy" id="629679"/>
    <lineage>
        <taxon>Bacteria</taxon>
        <taxon>Bacillati</taxon>
        <taxon>Actinomycetota</taxon>
        <taxon>Actinomycetes</taxon>
        <taxon>Micrococcales</taxon>
        <taxon>Promicromonosporaceae</taxon>
        <taxon>Promicromonospora</taxon>
    </lineage>
</organism>
<dbReference type="Pfam" id="PF05147">
    <property type="entry name" value="LANC_like"/>
    <property type="match status" value="1"/>
</dbReference>
<keyword evidence="2" id="KW-1185">Reference proteome</keyword>
<name>A0ABP8WFW8_9MICO</name>
<evidence type="ECO:0000313" key="2">
    <source>
        <dbReference type="Proteomes" id="UP001500843"/>
    </source>
</evidence>
<gene>
    <name evidence="1" type="ORF">GCM10023198_02800</name>
</gene>
<dbReference type="PRINTS" id="PR01955">
    <property type="entry name" value="LANCFRANKIA"/>
</dbReference>
<dbReference type="SMART" id="SM01260">
    <property type="entry name" value="LANC_like"/>
    <property type="match status" value="1"/>
</dbReference>
<dbReference type="RefSeq" id="WP_253877169.1">
    <property type="nucleotide sequence ID" value="NZ_BAABHM010000002.1"/>
</dbReference>
<dbReference type="EMBL" id="BAABHM010000002">
    <property type="protein sequence ID" value="GAA4687883.1"/>
    <property type="molecule type" value="Genomic_DNA"/>
</dbReference>
<dbReference type="Gene3D" id="1.50.10.20">
    <property type="match status" value="1"/>
</dbReference>
<dbReference type="PRINTS" id="PR01950">
    <property type="entry name" value="LANCSUPER"/>
</dbReference>
<dbReference type="InterPro" id="IPR007822">
    <property type="entry name" value="LANC-like"/>
</dbReference>
<evidence type="ECO:0000313" key="1">
    <source>
        <dbReference type="EMBL" id="GAA4687883.1"/>
    </source>
</evidence>
<reference evidence="2" key="1">
    <citation type="journal article" date="2019" name="Int. J. Syst. Evol. Microbiol.">
        <title>The Global Catalogue of Microorganisms (GCM) 10K type strain sequencing project: providing services to taxonomists for standard genome sequencing and annotation.</title>
        <authorList>
            <consortium name="The Broad Institute Genomics Platform"/>
            <consortium name="The Broad Institute Genome Sequencing Center for Infectious Disease"/>
            <person name="Wu L."/>
            <person name="Ma J."/>
        </authorList>
    </citation>
    <scope>NUCLEOTIDE SEQUENCE [LARGE SCALE GENOMIC DNA]</scope>
    <source>
        <strain evidence="2">JCM 17975</strain>
    </source>
</reference>
<dbReference type="SUPFAM" id="SSF158745">
    <property type="entry name" value="LanC-like"/>
    <property type="match status" value="1"/>
</dbReference>